<feature type="compositionally biased region" description="Basic and acidic residues" evidence="8">
    <location>
        <begin position="232"/>
        <end position="257"/>
    </location>
</feature>
<dbReference type="GO" id="GO:0016020">
    <property type="term" value="C:membrane"/>
    <property type="evidence" value="ECO:0007669"/>
    <property type="project" value="UniProtKB-SubCell"/>
</dbReference>
<dbReference type="EMBL" id="CP144057">
    <property type="protein sequence ID" value="WWD19637.1"/>
    <property type="molecule type" value="Genomic_DNA"/>
</dbReference>
<dbReference type="Proteomes" id="UP000322225">
    <property type="component" value="Chromosome 7"/>
</dbReference>
<feature type="transmembrane region" description="Helical" evidence="9">
    <location>
        <begin position="300"/>
        <end position="320"/>
    </location>
</feature>
<dbReference type="InterPro" id="IPR001841">
    <property type="entry name" value="Znf_RING"/>
</dbReference>
<keyword evidence="6 9" id="KW-1133">Transmembrane helix</keyword>
<feature type="region of interest" description="Disordered" evidence="8">
    <location>
        <begin position="1"/>
        <end position="36"/>
    </location>
</feature>
<feature type="transmembrane region" description="Helical" evidence="9">
    <location>
        <begin position="340"/>
        <end position="369"/>
    </location>
</feature>
<sequence length="525" mass="58226">MSTVPETPPRQLNSATNRSGVSSERRASATASMGRRASVRSAMAGMQRFKQSWISIMILKGGIGLGQVATLLTLLILASVLSSPLHHDQTQDKRSTECPRPQLFQSWMAVQIVRLTICWCVSVWVCLRRRRIHRRNEAFTESIQRPTHERMRRLTTPPSLTTLSTNTAVEQPSPISDHESNPRSPEILQTPNASSSDISHRTSSPTSPSPMPSAGKRRRGNSPVVIDVSSDPGHELGDSGREEETLEVRIERAEPEPMGRNSLHSAREIVAQRREEVVELGNDSDWAVAFDRWAPKITKLLGLLSSILFILGNILVFHPLPTTPSCYTASPMLWWGVMSVTGVGWFLLAQVLVMILVVGIGGSVVLAILRKFGLVAQPPEPVPYRSPQPLPLTLQDLEKINLVCYLPTSSDVFGPEEATSVRESALPYRAIRLSEDRATCAICQENYLVPPPGDEHTAEALRLLGCGHVYHAKCIDEWLLQGAGNCPFCNRSVREMLEERDEKEVIQGLPPAVTRGRFLRRSRSR</sequence>
<keyword evidence="5" id="KW-0862">Zinc</keyword>
<dbReference type="KEGG" id="ksn:43589314"/>
<evidence type="ECO:0000313" key="10">
    <source>
        <dbReference type="EMBL" id="WWD19637.1"/>
    </source>
</evidence>
<dbReference type="InterPro" id="IPR013083">
    <property type="entry name" value="Znf_RING/FYVE/PHD"/>
</dbReference>
<evidence type="ECO:0000256" key="9">
    <source>
        <dbReference type="SAM" id="Phobius"/>
    </source>
</evidence>
<dbReference type="GeneID" id="43589314"/>
<dbReference type="RefSeq" id="XP_031860406.1">
    <property type="nucleotide sequence ID" value="XM_032005172.1"/>
</dbReference>
<feature type="transmembrane region" description="Helical" evidence="9">
    <location>
        <begin position="107"/>
        <end position="127"/>
    </location>
</feature>
<dbReference type="SMART" id="SM00184">
    <property type="entry name" value="RING"/>
    <property type="match status" value="1"/>
</dbReference>
<dbReference type="Pfam" id="PF13639">
    <property type="entry name" value="zf-RING_2"/>
    <property type="match status" value="1"/>
</dbReference>
<dbReference type="PANTHER" id="PTHR46539:SF1">
    <property type="entry name" value="E3 UBIQUITIN-PROTEIN LIGASE ATL42"/>
    <property type="match status" value="1"/>
</dbReference>
<feature type="compositionally biased region" description="Polar residues" evidence="8">
    <location>
        <begin position="1"/>
        <end position="22"/>
    </location>
</feature>
<evidence type="ECO:0000256" key="7">
    <source>
        <dbReference type="ARBA" id="ARBA00023136"/>
    </source>
</evidence>
<name>A0A5M6BX69_9TREE</name>
<keyword evidence="11" id="KW-1185">Reference proteome</keyword>
<dbReference type="GO" id="GO:0016567">
    <property type="term" value="P:protein ubiquitination"/>
    <property type="evidence" value="ECO:0007669"/>
    <property type="project" value="UniProtKB-UniPathway"/>
</dbReference>
<evidence type="ECO:0000256" key="8">
    <source>
        <dbReference type="SAM" id="MobiDB-lite"/>
    </source>
</evidence>
<protein>
    <submittedName>
        <fullName evidence="10">Uncharacterized protein</fullName>
    </submittedName>
</protein>
<keyword evidence="3" id="KW-0479">Metal-binding</keyword>
<evidence type="ECO:0000256" key="4">
    <source>
        <dbReference type="ARBA" id="ARBA00022771"/>
    </source>
</evidence>
<dbReference type="OrthoDB" id="2623028at2759"/>
<accession>A0A5M6BX69</accession>
<keyword evidence="4" id="KW-0863">Zinc-finger</keyword>
<gene>
    <name evidence="10" type="ORF">CI109_104099</name>
</gene>
<dbReference type="PROSITE" id="PS50089">
    <property type="entry name" value="ZF_RING_2"/>
    <property type="match status" value="1"/>
</dbReference>
<evidence type="ECO:0000256" key="6">
    <source>
        <dbReference type="ARBA" id="ARBA00022989"/>
    </source>
</evidence>
<evidence type="ECO:0000313" key="11">
    <source>
        <dbReference type="Proteomes" id="UP000322225"/>
    </source>
</evidence>
<keyword evidence="7 9" id="KW-0472">Membrane</keyword>
<evidence type="ECO:0000256" key="2">
    <source>
        <dbReference type="ARBA" id="ARBA00022692"/>
    </source>
</evidence>
<dbReference type="GO" id="GO:0008270">
    <property type="term" value="F:zinc ion binding"/>
    <property type="evidence" value="ECO:0007669"/>
    <property type="project" value="UniProtKB-KW"/>
</dbReference>
<reference evidence="10" key="2">
    <citation type="submission" date="2024-01" db="EMBL/GenBank/DDBJ databases">
        <title>Comparative genomics of Cryptococcus and Kwoniella reveals pathogenesis evolution and contrasting modes of karyotype evolution via chromosome fusion or intercentromeric recombination.</title>
        <authorList>
            <person name="Coelho M.A."/>
            <person name="David-Palma M."/>
            <person name="Shea T."/>
            <person name="Bowers K."/>
            <person name="McGinley-Smith S."/>
            <person name="Mohammad A.W."/>
            <person name="Gnirke A."/>
            <person name="Yurkov A.M."/>
            <person name="Nowrousian M."/>
            <person name="Sun S."/>
            <person name="Cuomo C.A."/>
            <person name="Heitman J."/>
        </authorList>
    </citation>
    <scope>NUCLEOTIDE SEQUENCE</scope>
    <source>
        <strain evidence="10">CBS 12478</strain>
    </source>
</reference>
<evidence type="ECO:0000256" key="3">
    <source>
        <dbReference type="ARBA" id="ARBA00022723"/>
    </source>
</evidence>
<dbReference type="SUPFAM" id="SSF57850">
    <property type="entry name" value="RING/U-box"/>
    <property type="match status" value="1"/>
</dbReference>
<evidence type="ECO:0000256" key="1">
    <source>
        <dbReference type="ARBA" id="ARBA00004370"/>
    </source>
</evidence>
<evidence type="ECO:0000256" key="5">
    <source>
        <dbReference type="ARBA" id="ARBA00022833"/>
    </source>
</evidence>
<organism evidence="10 11">
    <name type="scientific">Kwoniella shandongensis</name>
    <dbReference type="NCBI Taxonomy" id="1734106"/>
    <lineage>
        <taxon>Eukaryota</taxon>
        <taxon>Fungi</taxon>
        <taxon>Dikarya</taxon>
        <taxon>Basidiomycota</taxon>
        <taxon>Agaricomycotina</taxon>
        <taxon>Tremellomycetes</taxon>
        <taxon>Tremellales</taxon>
        <taxon>Cryptococcaceae</taxon>
        <taxon>Kwoniella</taxon>
    </lineage>
</organism>
<dbReference type="AlphaFoldDB" id="A0A5M6BX69"/>
<feature type="compositionally biased region" description="Low complexity" evidence="8">
    <location>
        <begin position="154"/>
        <end position="165"/>
    </location>
</feature>
<feature type="compositionally biased region" description="Polar residues" evidence="8">
    <location>
        <begin position="187"/>
        <end position="197"/>
    </location>
</feature>
<dbReference type="GO" id="GO:0051603">
    <property type="term" value="P:proteolysis involved in protein catabolic process"/>
    <property type="evidence" value="ECO:0007669"/>
    <property type="project" value="UniProtKB-ARBA"/>
</dbReference>
<feature type="region of interest" description="Disordered" evidence="8">
    <location>
        <begin position="143"/>
        <end position="264"/>
    </location>
</feature>
<reference evidence="10" key="1">
    <citation type="submission" date="2017-08" db="EMBL/GenBank/DDBJ databases">
        <authorList>
            <person name="Cuomo C."/>
            <person name="Billmyre B."/>
            <person name="Heitman J."/>
        </authorList>
    </citation>
    <scope>NUCLEOTIDE SEQUENCE</scope>
    <source>
        <strain evidence="10">CBS 12478</strain>
    </source>
</reference>
<comment type="subcellular location">
    <subcellularLocation>
        <location evidence="1">Membrane</location>
    </subcellularLocation>
</comment>
<dbReference type="PANTHER" id="PTHR46539">
    <property type="entry name" value="E3 UBIQUITIN-PROTEIN LIGASE ATL42"/>
    <property type="match status" value="1"/>
</dbReference>
<feature type="transmembrane region" description="Helical" evidence="9">
    <location>
        <begin position="53"/>
        <end position="78"/>
    </location>
</feature>
<proteinExistence type="predicted"/>
<dbReference type="Gene3D" id="3.30.40.10">
    <property type="entry name" value="Zinc/RING finger domain, C3HC4 (zinc finger)"/>
    <property type="match status" value="1"/>
</dbReference>
<keyword evidence="2 9" id="KW-0812">Transmembrane</keyword>